<keyword evidence="2" id="KW-0032">Aminotransferase</keyword>
<dbReference type="Gene3D" id="3.90.550.10">
    <property type="entry name" value="Spore Coat Polysaccharide Biosynthesis Protein SpsA, Chain A"/>
    <property type="match status" value="1"/>
</dbReference>
<protein>
    <submittedName>
        <fullName evidence="2">N-acetylglucosaminylaminotransferase</fullName>
    </submittedName>
</protein>
<dbReference type="SUPFAM" id="SSF53448">
    <property type="entry name" value="Nucleotide-diphospho-sugar transferases"/>
    <property type="match status" value="1"/>
</dbReference>
<dbReference type="AlphaFoldDB" id="D2W1I4"/>
<keyword evidence="1" id="KW-1133">Transmembrane helix</keyword>
<dbReference type="VEuPathDB" id="AmoebaDB:NAEGRDRAFT_82033"/>
<dbReference type="RefSeq" id="XP_002669794.1">
    <property type="nucleotide sequence ID" value="XM_002669748.1"/>
</dbReference>
<feature type="transmembrane region" description="Helical" evidence="1">
    <location>
        <begin position="7"/>
        <end position="28"/>
    </location>
</feature>
<dbReference type="InterPro" id="IPR029044">
    <property type="entry name" value="Nucleotide-diphossugar_trans"/>
</dbReference>
<dbReference type="Proteomes" id="UP000006671">
    <property type="component" value="Unassembled WGS sequence"/>
</dbReference>
<evidence type="ECO:0000313" key="2">
    <source>
        <dbReference type="EMBL" id="EFC37050.1"/>
    </source>
</evidence>
<dbReference type="GeneID" id="8857166"/>
<dbReference type="EMBL" id="GG738922">
    <property type="protein sequence ID" value="EFC37050.1"/>
    <property type="molecule type" value="Genomic_DNA"/>
</dbReference>
<proteinExistence type="predicted"/>
<dbReference type="GO" id="GO:0008483">
    <property type="term" value="F:transaminase activity"/>
    <property type="evidence" value="ECO:0007669"/>
    <property type="project" value="UniProtKB-KW"/>
</dbReference>
<dbReference type="KEGG" id="ngr:NAEGRDRAFT_82033"/>
<gene>
    <name evidence="2" type="ORF">NAEGRDRAFT_82033</name>
</gene>
<dbReference type="OrthoDB" id="10388205at2759"/>
<organism evidence="3">
    <name type="scientific">Naegleria gruberi</name>
    <name type="common">Amoeba</name>
    <dbReference type="NCBI Taxonomy" id="5762"/>
    <lineage>
        <taxon>Eukaryota</taxon>
        <taxon>Discoba</taxon>
        <taxon>Heterolobosea</taxon>
        <taxon>Tetramitia</taxon>
        <taxon>Eutetramitia</taxon>
        <taxon>Vahlkampfiidae</taxon>
        <taxon>Naegleria</taxon>
    </lineage>
</organism>
<name>D2W1I4_NAEGR</name>
<evidence type="ECO:0000256" key="1">
    <source>
        <dbReference type="SAM" id="Phobius"/>
    </source>
</evidence>
<evidence type="ECO:0000313" key="3">
    <source>
        <dbReference type="Proteomes" id="UP000006671"/>
    </source>
</evidence>
<reference evidence="2 3" key="1">
    <citation type="journal article" date="2010" name="Cell">
        <title>The genome of Naegleria gruberi illuminates early eukaryotic versatility.</title>
        <authorList>
            <person name="Fritz-Laylin L.K."/>
            <person name="Prochnik S.E."/>
            <person name="Ginger M.L."/>
            <person name="Dacks J.B."/>
            <person name="Carpenter M.L."/>
            <person name="Field M.C."/>
            <person name="Kuo A."/>
            <person name="Paredez A."/>
            <person name="Chapman J."/>
            <person name="Pham J."/>
            <person name="Shu S."/>
            <person name="Neupane R."/>
            <person name="Cipriano M."/>
            <person name="Mancuso J."/>
            <person name="Tu H."/>
            <person name="Salamov A."/>
            <person name="Lindquist E."/>
            <person name="Shapiro H."/>
            <person name="Lucas S."/>
            <person name="Grigoriev I.V."/>
            <person name="Cande W.Z."/>
            <person name="Fulton C."/>
            <person name="Rokhsar D.S."/>
            <person name="Dawson S.C."/>
        </authorList>
    </citation>
    <scope>NUCLEOTIDE SEQUENCE [LARGE SCALE GENOMIC DNA]</scope>
    <source>
        <strain evidence="2 3">NEG-M</strain>
    </source>
</reference>
<keyword evidence="3" id="KW-1185">Reference proteome</keyword>
<dbReference type="InParanoid" id="D2W1I4"/>
<keyword evidence="1" id="KW-0472">Membrane</keyword>
<accession>D2W1I4</accession>
<sequence>MINRRKIIIFGGAVVLFILMTTFLYYSVFSTPHKYETYQLEKRNQTKHNSSEKDLFIINLPKDVNLVPVKPVGQITFNTMQNMQNSQCSATRGNLNPPRSFITKPENSPWPNFSPSTFSIETDFIQWKNNNSDYWNRISRGLDGEALNSEKLKMNEMGLTLNLHLKPKEGHLPIWLKTFKRRTPLDIVLDAVCRIDDISHTILYVTIDGGDFDQVVEELIKVKCVKVKIYFHPILSDLRNLGLDKRNLDTGLVLNSHYVYGLYLLTHKLDYPYVITLEDDLEPTPDFYRFHYSLYHFVFGKQASYYNSKKIFAIGAFSHGPIVDCISLAAKLSNDETHKCGNKAVHQLVEEDYFPGWGSGIPKESFLEYWGDWKSNRHIYDYGMSMLRSGENRYTLVPCSPRVRTVANAGINGQNSGRWDHYISQFAQWNEKPLNRIYYVDRRDGVVKADEKGKFLYNKLT</sequence>
<keyword evidence="2" id="KW-0808">Transferase</keyword>
<keyword evidence="1" id="KW-0812">Transmembrane</keyword>